<dbReference type="SUPFAM" id="SSF54631">
    <property type="entry name" value="CBS-domain pair"/>
    <property type="match status" value="1"/>
</dbReference>
<feature type="binding site" evidence="13">
    <location>
        <position position="467"/>
    </location>
    <ligand>
        <name>K(+)</name>
        <dbReference type="ChEBI" id="CHEBI:29103"/>
        <note>ligand shared between two tetrameric partners</note>
    </ligand>
</feature>
<dbReference type="Pfam" id="PF00571">
    <property type="entry name" value="CBS"/>
    <property type="match status" value="2"/>
</dbReference>
<evidence type="ECO:0000256" key="6">
    <source>
        <dbReference type="ARBA" id="ARBA00022749"/>
    </source>
</evidence>
<feature type="binding site" evidence="16">
    <location>
        <begin position="246"/>
        <end position="248"/>
    </location>
    <ligand>
        <name>NAD(+)</name>
        <dbReference type="ChEBI" id="CHEBI:57540"/>
    </ligand>
</feature>
<dbReference type="HAMAP" id="MF_01964">
    <property type="entry name" value="IMPDH"/>
    <property type="match status" value="1"/>
</dbReference>
<dbReference type="GO" id="GO:0003938">
    <property type="term" value="F:IMP dehydrogenase activity"/>
    <property type="evidence" value="ECO:0007669"/>
    <property type="project" value="UniProtKB-UniRule"/>
</dbReference>
<dbReference type="InterPro" id="IPR046342">
    <property type="entry name" value="CBS_dom_sf"/>
</dbReference>
<dbReference type="CDD" id="cd00381">
    <property type="entry name" value="IMPDH"/>
    <property type="match status" value="1"/>
</dbReference>
<evidence type="ECO:0000256" key="13">
    <source>
        <dbReference type="HAMAP-Rule" id="MF_01964"/>
    </source>
</evidence>
<keyword evidence="7 13" id="KW-0658">Purine biosynthesis</keyword>
<dbReference type="RefSeq" id="WP_407641831.1">
    <property type="nucleotide sequence ID" value="NZ_FQVH01000016.1"/>
</dbReference>
<dbReference type="InterPro" id="IPR005990">
    <property type="entry name" value="IMP_DH"/>
</dbReference>
<dbReference type="PROSITE" id="PS00487">
    <property type="entry name" value="IMP_DH_GMP_RED"/>
    <property type="match status" value="1"/>
</dbReference>
<proteinExistence type="inferred from homology"/>
<comment type="similarity">
    <text evidence="2 13 19">Belongs to the IMPDH/GMPR family.</text>
</comment>
<evidence type="ECO:0000256" key="10">
    <source>
        <dbReference type="ARBA" id="ARBA00023027"/>
    </source>
</evidence>
<dbReference type="FunFam" id="3.20.20.70:FF:000003">
    <property type="entry name" value="GMP reductase"/>
    <property type="match status" value="1"/>
</dbReference>
<feature type="binding site" evidence="13 15">
    <location>
        <begin position="359"/>
        <end position="360"/>
    </location>
    <ligand>
        <name>IMP</name>
        <dbReference type="ChEBI" id="CHEBI:58053"/>
    </ligand>
</feature>
<feature type="active site" description="Thioimidate intermediate" evidence="13 14">
    <location>
        <position position="303"/>
    </location>
</feature>
<evidence type="ECO:0000313" key="23">
    <source>
        <dbReference type="Proteomes" id="UP000184088"/>
    </source>
</evidence>
<feature type="domain" description="CBS" evidence="21">
    <location>
        <begin position="152"/>
        <end position="212"/>
    </location>
</feature>
<dbReference type="InterPro" id="IPR013785">
    <property type="entry name" value="Aldolase_TIM"/>
</dbReference>
<keyword evidence="9 13" id="KW-0560">Oxidoreductase</keyword>
<dbReference type="NCBIfam" id="TIGR01302">
    <property type="entry name" value="IMP_dehydrog"/>
    <property type="match status" value="1"/>
</dbReference>
<evidence type="ECO:0000256" key="9">
    <source>
        <dbReference type="ARBA" id="ARBA00023002"/>
    </source>
</evidence>
<dbReference type="InterPro" id="IPR015875">
    <property type="entry name" value="IMP_DH/GMP_Rdtase_CS"/>
</dbReference>
<evidence type="ECO:0000256" key="4">
    <source>
        <dbReference type="ARBA" id="ARBA00022723"/>
    </source>
</evidence>
<dbReference type="GO" id="GO:0006177">
    <property type="term" value="P:GMP biosynthetic process"/>
    <property type="evidence" value="ECO:0007669"/>
    <property type="project" value="UniProtKB-UniRule"/>
</dbReference>
<keyword evidence="8 13" id="KW-0630">Potassium</keyword>
<reference evidence="22 23" key="1">
    <citation type="submission" date="2016-11" db="EMBL/GenBank/DDBJ databases">
        <authorList>
            <person name="Jaros S."/>
            <person name="Januszkiewicz K."/>
            <person name="Wedrychowicz H."/>
        </authorList>
    </citation>
    <scope>NUCLEOTIDE SEQUENCE [LARGE SCALE GENOMIC DNA]</scope>
    <source>
        <strain evidence="22 23">DSM 17918</strain>
    </source>
</reference>
<protein>
    <recommendedName>
        <fullName evidence="13 20">Inosine-5'-monophosphate dehydrogenase</fullName>
        <shortName evidence="13">IMP dehydrogenase</shortName>
        <shortName evidence="13">IMPD</shortName>
        <shortName evidence="13">IMPDH</shortName>
        <ecNumber evidence="13 20">1.1.1.205</ecNumber>
    </recommendedName>
</protein>
<evidence type="ECO:0000313" key="22">
    <source>
        <dbReference type="EMBL" id="SHF25662.1"/>
    </source>
</evidence>
<dbReference type="PANTHER" id="PTHR11911:SF111">
    <property type="entry name" value="INOSINE-5'-MONOPHOSPHATE DEHYDROGENASE"/>
    <property type="match status" value="1"/>
</dbReference>
<comment type="activity regulation">
    <text evidence="13">Mycophenolic acid (MPA) is a non-competitive inhibitor that prevents formation of the closed enzyme conformation by binding to the same site as the amobile flap. In contrast, mizoribine monophosphate (MZP) is a competitive inhibitor that induces the closed conformation. MPA is a potent inhibitor of mammalian IMPDHs but a poor inhibitor of the bacterial enzymes. MZP is a more potent inhibitor of bacterial IMPDH.</text>
</comment>
<dbReference type="CDD" id="cd04601">
    <property type="entry name" value="CBS_pair_IMPDH"/>
    <property type="match status" value="1"/>
</dbReference>
<keyword evidence="6 13" id="KW-0332">GMP biosynthesis</keyword>
<dbReference type="InterPro" id="IPR000644">
    <property type="entry name" value="CBS_dom"/>
</dbReference>
<dbReference type="AlphaFoldDB" id="A0A1M5A758"/>
<dbReference type="PIRSF" id="PIRSF000130">
    <property type="entry name" value="IMPDH"/>
    <property type="match status" value="1"/>
</dbReference>
<evidence type="ECO:0000256" key="18">
    <source>
        <dbReference type="PROSITE-ProRule" id="PRU00703"/>
    </source>
</evidence>
<evidence type="ECO:0000256" key="2">
    <source>
        <dbReference type="ARBA" id="ARBA00005502"/>
    </source>
</evidence>
<evidence type="ECO:0000256" key="14">
    <source>
        <dbReference type="PIRSR" id="PIRSR000130-1"/>
    </source>
</evidence>
<comment type="catalytic activity">
    <reaction evidence="12 13 20">
        <text>IMP + NAD(+) + H2O = XMP + NADH + H(+)</text>
        <dbReference type="Rhea" id="RHEA:11708"/>
        <dbReference type="ChEBI" id="CHEBI:15377"/>
        <dbReference type="ChEBI" id="CHEBI:15378"/>
        <dbReference type="ChEBI" id="CHEBI:57464"/>
        <dbReference type="ChEBI" id="CHEBI:57540"/>
        <dbReference type="ChEBI" id="CHEBI:57945"/>
        <dbReference type="ChEBI" id="CHEBI:58053"/>
        <dbReference type="EC" id="1.1.1.205"/>
    </reaction>
</comment>
<dbReference type="GO" id="GO:0000166">
    <property type="term" value="F:nucleotide binding"/>
    <property type="evidence" value="ECO:0007669"/>
    <property type="project" value="UniProtKB-UniRule"/>
</dbReference>
<dbReference type="PANTHER" id="PTHR11911">
    <property type="entry name" value="INOSINE-5-MONOPHOSPHATE DEHYDROGENASE RELATED"/>
    <property type="match status" value="1"/>
</dbReference>
<dbReference type="Proteomes" id="UP000184088">
    <property type="component" value="Unassembled WGS sequence"/>
</dbReference>
<dbReference type="InterPro" id="IPR001093">
    <property type="entry name" value="IMP_DH_GMPRt"/>
</dbReference>
<comment type="subunit">
    <text evidence="3 13">Homotetramer.</text>
</comment>
<feature type="binding site" description="in other chain" evidence="13 17">
    <location>
        <position position="300"/>
    </location>
    <ligand>
        <name>K(+)</name>
        <dbReference type="ChEBI" id="CHEBI:29103"/>
        <note>ligand shared between two tetrameric partners</note>
    </ligand>
</feature>
<evidence type="ECO:0000256" key="16">
    <source>
        <dbReference type="PIRSR" id="PIRSR000130-3"/>
    </source>
</evidence>
<organism evidence="22 23">
    <name type="scientific">Caldanaerobius fijiensis DSM 17918</name>
    <dbReference type="NCBI Taxonomy" id="1121256"/>
    <lineage>
        <taxon>Bacteria</taxon>
        <taxon>Bacillati</taxon>
        <taxon>Bacillota</taxon>
        <taxon>Clostridia</taxon>
        <taxon>Thermoanaerobacterales</taxon>
        <taxon>Thermoanaerobacteraceae</taxon>
        <taxon>Caldanaerobius</taxon>
    </lineage>
</organism>
<keyword evidence="4 13" id="KW-0479">Metal-binding</keyword>
<evidence type="ECO:0000256" key="1">
    <source>
        <dbReference type="ARBA" id="ARBA00001958"/>
    </source>
</evidence>
<keyword evidence="5" id="KW-0677">Repeat</keyword>
<dbReference type="GO" id="GO:0046872">
    <property type="term" value="F:metal ion binding"/>
    <property type="evidence" value="ECO:0007669"/>
    <property type="project" value="UniProtKB-UniRule"/>
</dbReference>
<keyword evidence="11 18" id="KW-0129">CBS domain</keyword>
<feature type="binding site" evidence="13 15">
    <location>
        <begin position="336"/>
        <end position="338"/>
    </location>
    <ligand>
        <name>IMP</name>
        <dbReference type="ChEBI" id="CHEBI:58053"/>
    </ligand>
</feature>
<comment type="caution">
    <text evidence="13">Lacks conserved residue(s) required for the propagation of feature annotation.</text>
</comment>
<evidence type="ECO:0000256" key="8">
    <source>
        <dbReference type="ARBA" id="ARBA00022958"/>
    </source>
</evidence>
<sequence>MAEVIKEALTFDDVLLVPAKSEVLPKEVDVSTKLTNKIKLNIPLMSAGMDTVTESKMAIAIAREGGIGIIHKNMSIEKQASEVDKVKRSEHGVIVDPFYLSPDHTIRDALELMERYHISGVPITVNGKLVGIITNRDIRFEDDLSKKISEVMTKEGLVTAPVGTTLAEAQRILKKHKIEKLPLVDEDFNLKGLITIKDIEKSIKYPNAAKDSKGRLLAGAAVGVTRDMMERVAALVNAGVDVIVVDTAHGHSKGVIEAVEKIKEAYPDVQLIAGNVATKEATEDLIKAGADCVKVGIGPGSICTTRVVAGVGVPQLTAIMDCAEAADKYGIPIIADGGIKYSGDIVKALAAGASVVMIGSLFAGTEESPGEMEIYQGRSFKVYRGMGSMGAMASGSKDRYFQEDAKKLVPEGVEGRVPFKGPLSETIYQLIGGLRAGMGYCGAKDLEALRRNARFVKITSAGLKESHPHDIMITKEAPNYSVT</sequence>
<gene>
    <name evidence="13" type="primary">guaB</name>
    <name evidence="22" type="ORF">SAMN02746089_01559</name>
</gene>
<feature type="binding site" evidence="13 16">
    <location>
        <begin position="296"/>
        <end position="298"/>
    </location>
    <ligand>
        <name>NAD(+)</name>
        <dbReference type="ChEBI" id="CHEBI:57540"/>
    </ligand>
</feature>
<feature type="binding site" description="in other chain" evidence="13 17">
    <location>
        <position position="298"/>
    </location>
    <ligand>
        <name>K(+)</name>
        <dbReference type="ChEBI" id="CHEBI:29103"/>
        <note>ligand shared between two tetrameric partners</note>
    </ligand>
</feature>
<evidence type="ECO:0000259" key="21">
    <source>
        <dbReference type="PROSITE" id="PS51371"/>
    </source>
</evidence>
<evidence type="ECO:0000256" key="20">
    <source>
        <dbReference type="RuleBase" id="RU003928"/>
    </source>
</evidence>
<comment type="cofactor">
    <cofactor evidence="1 13">
        <name>K(+)</name>
        <dbReference type="ChEBI" id="CHEBI:29103"/>
    </cofactor>
</comment>
<dbReference type="Pfam" id="PF00478">
    <property type="entry name" value="IMPDH"/>
    <property type="match status" value="1"/>
</dbReference>
<feature type="binding site" evidence="13 15">
    <location>
        <begin position="383"/>
        <end position="387"/>
    </location>
    <ligand>
        <name>IMP</name>
        <dbReference type="ChEBI" id="CHEBI:58053"/>
    </ligand>
</feature>
<feature type="active site" description="Proton acceptor" evidence="13 14">
    <location>
        <position position="399"/>
    </location>
</feature>
<evidence type="ECO:0000256" key="19">
    <source>
        <dbReference type="RuleBase" id="RU003927"/>
    </source>
</evidence>
<dbReference type="EC" id="1.1.1.205" evidence="13 20"/>
<feature type="binding site" evidence="13 15">
    <location>
        <position position="411"/>
    </location>
    <ligand>
        <name>IMP</name>
        <dbReference type="ChEBI" id="CHEBI:58053"/>
    </ligand>
</feature>
<dbReference type="Gene3D" id="3.20.20.70">
    <property type="entry name" value="Aldolase class I"/>
    <property type="match status" value="1"/>
</dbReference>
<dbReference type="SMART" id="SM01240">
    <property type="entry name" value="IMPDH"/>
    <property type="match status" value="1"/>
</dbReference>
<evidence type="ECO:0000256" key="12">
    <source>
        <dbReference type="ARBA" id="ARBA00048028"/>
    </source>
</evidence>
<dbReference type="GO" id="GO:0006183">
    <property type="term" value="P:GTP biosynthetic process"/>
    <property type="evidence" value="ECO:0007669"/>
    <property type="project" value="TreeGrafter"/>
</dbReference>
<dbReference type="UniPathway" id="UPA00601">
    <property type="reaction ID" value="UER00295"/>
</dbReference>
<comment type="function">
    <text evidence="13">Catalyzes the conversion of inosine 5'-phosphate (IMP) to xanthosine 5'-phosphate (XMP), the first committed and rate-limiting step in the de novo synthesis of guanine nucleotides, and therefore plays an important role in the regulation of cell growth.</text>
</comment>
<dbReference type="EMBL" id="FQVH01000016">
    <property type="protein sequence ID" value="SHF25662.1"/>
    <property type="molecule type" value="Genomic_DNA"/>
</dbReference>
<evidence type="ECO:0000256" key="17">
    <source>
        <dbReference type="PIRSR" id="PIRSR000130-4"/>
    </source>
</evidence>
<evidence type="ECO:0000256" key="7">
    <source>
        <dbReference type="ARBA" id="ARBA00022755"/>
    </source>
</evidence>
<dbReference type="PROSITE" id="PS51371">
    <property type="entry name" value="CBS"/>
    <property type="match status" value="2"/>
</dbReference>
<feature type="binding site" evidence="13">
    <location>
        <position position="246"/>
    </location>
    <ligand>
        <name>NAD(+)</name>
        <dbReference type="ChEBI" id="CHEBI:57540"/>
    </ligand>
</feature>
<dbReference type="STRING" id="1121256.SAMN02746089_01559"/>
<keyword evidence="23" id="KW-1185">Reference proteome</keyword>
<feature type="binding site" evidence="13 15">
    <location>
        <position position="301"/>
    </location>
    <ligand>
        <name>IMP</name>
        <dbReference type="ChEBI" id="CHEBI:58053"/>
    </ligand>
</feature>
<feature type="binding site" evidence="13">
    <location>
        <position position="466"/>
    </location>
    <ligand>
        <name>K(+)</name>
        <dbReference type="ChEBI" id="CHEBI:29103"/>
        <note>ligand shared between two tetrameric partners</note>
    </ligand>
</feature>
<evidence type="ECO:0000256" key="5">
    <source>
        <dbReference type="ARBA" id="ARBA00022737"/>
    </source>
</evidence>
<evidence type="ECO:0000256" key="3">
    <source>
        <dbReference type="ARBA" id="ARBA00011881"/>
    </source>
</evidence>
<evidence type="ECO:0000256" key="11">
    <source>
        <dbReference type="ARBA" id="ARBA00023122"/>
    </source>
</evidence>
<accession>A0A1M5A758</accession>
<keyword evidence="10 13" id="KW-0520">NAD</keyword>
<comment type="pathway">
    <text evidence="13 20">Purine metabolism; XMP biosynthesis via de novo pathway; XMP from IMP: step 1/1.</text>
</comment>
<name>A0A1M5A758_9THEO</name>
<feature type="binding site" evidence="13">
    <location>
        <position position="465"/>
    </location>
    <ligand>
        <name>K(+)</name>
        <dbReference type="ChEBI" id="CHEBI:29103"/>
        <note>ligand shared between two tetrameric partners</note>
    </ligand>
</feature>
<dbReference type="SMART" id="SM00116">
    <property type="entry name" value="CBS"/>
    <property type="match status" value="2"/>
</dbReference>
<feature type="domain" description="CBS" evidence="21">
    <location>
        <begin position="93"/>
        <end position="150"/>
    </location>
</feature>
<feature type="binding site" description="in other chain" evidence="13 17">
    <location>
        <position position="303"/>
    </location>
    <ligand>
        <name>K(+)</name>
        <dbReference type="ChEBI" id="CHEBI:29103"/>
        <note>ligand shared between two tetrameric partners</note>
    </ligand>
</feature>
<evidence type="ECO:0000256" key="15">
    <source>
        <dbReference type="PIRSR" id="PIRSR000130-2"/>
    </source>
</evidence>
<dbReference type="SUPFAM" id="SSF51412">
    <property type="entry name" value="Inosine monophosphate dehydrogenase (IMPDH)"/>
    <property type="match status" value="1"/>
</dbReference>